<feature type="domain" description="EamA" evidence="6">
    <location>
        <begin position="12"/>
        <end position="143"/>
    </location>
</feature>
<evidence type="ECO:0000256" key="2">
    <source>
        <dbReference type="ARBA" id="ARBA00022692"/>
    </source>
</evidence>
<organism evidence="7 8">
    <name type="scientific">Thalassolituus maritimus</name>
    <dbReference type="NCBI Taxonomy" id="484498"/>
    <lineage>
        <taxon>Bacteria</taxon>
        <taxon>Pseudomonadati</taxon>
        <taxon>Pseudomonadota</taxon>
        <taxon>Gammaproteobacteria</taxon>
        <taxon>Oceanospirillales</taxon>
        <taxon>Oceanospirillaceae</taxon>
        <taxon>Thalassolituus</taxon>
    </lineage>
</organism>
<feature type="transmembrane region" description="Helical" evidence="5">
    <location>
        <begin position="183"/>
        <end position="202"/>
    </location>
</feature>
<evidence type="ECO:0000259" key="6">
    <source>
        <dbReference type="Pfam" id="PF00892"/>
    </source>
</evidence>
<keyword evidence="2 5" id="KW-0812">Transmembrane</keyword>
<evidence type="ECO:0000256" key="1">
    <source>
        <dbReference type="ARBA" id="ARBA00004141"/>
    </source>
</evidence>
<feature type="transmembrane region" description="Helical" evidence="5">
    <location>
        <begin position="208"/>
        <end position="229"/>
    </location>
</feature>
<comment type="subcellular location">
    <subcellularLocation>
        <location evidence="1">Membrane</location>
        <topology evidence="1">Multi-pass membrane protein</topology>
    </subcellularLocation>
</comment>
<evidence type="ECO:0000256" key="4">
    <source>
        <dbReference type="ARBA" id="ARBA00023136"/>
    </source>
</evidence>
<evidence type="ECO:0000256" key="3">
    <source>
        <dbReference type="ARBA" id="ARBA00022989"/>
    </source>
</evidence>
<reference evidence="7 8" key="1">
    <citation type="submission" date="2024-04" db="EMBL/GenBank/DDBJ databases">
        <title>Draft genome sequence of Thalassolituus maritimus NBRC 116585.</title>
        <authorList>
            <person name="Miyakawa T."/>
            <person name="Kusuya Y."/>
            <person name="Miura T."/>
        </authorList>
    </citation>
    <scope>NUCLEOTIDE SEQUENCE [LARGE SCALE GENOMIC DNA]</scope>
    <source>
        <strain evidence="7 8">5NW40-0001</strain>
    </source>
</reference>
<dbReference type="EMBL" id="BAABWH010000004">
    <property type="protein sequence ID" value="GAA6145449.1"/>
    <property type="molecule type" value="Genomic_DNA"/>
</dbReference>
<gene>
    <name evidence="7" type="ORF">NBRC116585_15670</name>
</gene>
<dbReference type="Proteomes" id="UP001481413">
    <property type="component" value="Unassembled WGS sequence"/>
</dbReference>
<proteinExistence type="predicted"/>
<feature type="transmembrane region" description="Helical" evidence="5">
    <location>
        <begin position="126"/>
        <end position="144"/>
    </location>
</feature>
<keyword evidence="4 5" id="KW-0472">Membrane</keyword>
<dbReference type="RefSeq" id="WP_353294419.1">
    <property type="nucleotide sequence ID" value="NZ_BAABWH010000004.1"/>
</dbReference>
<dbReference type="InterPro" id="IPR000620">
    <property type="entry name" value="EamA_dom"/>
</dbReference>
<feature type="transmembrane region" description="Helical" evidence="5">
    <location>
        <begin position="241"/>
        <end position="260"/>
    </location>
</feature>
<dbReference type="PANTHER" id="PTHR32322">
    <property type="entry name" value="INNER MEMBRANE TRANSPORTER"/>
    <property type="match status" value="1"/>
</dbReference>
<sequence length="291" mass="30444">MPTAFSHYRTFLLTTIAMLAFAGNSILCRLALKDDAIDPGSYTLLRMLSGALFLIFLLVIKQRHKPAVPLFKAGSWPAALALVVYAATLSFGYISIDTGIGALVLFGCVQISMIAISLYQGHRLTAWEVVGVVLAFAGLVYMLVPGQTAPSLTGFILMALSGIAWGVYTLLGRGSETPLADTAGNFAKGCIPAAILTLVFFADLDVTLQGTIYAVLSGALASGAGYAIWYAVVTKLGISQAAVVQLSVPIIAAAGGVVFVGEPVTYRFIIAATLVLGGILIVILSKPRQPS</sequence>
<dbReference type="SUPFAM" id="SSF103481">
    <property type="entry name" value="Multidrug resistance efflux transporter EmrE"/>
    <property type="match status" value="1"/>
</dbReference>
<keyword evidence="8" id="KW-1185">Reference proteome</keyword>
<protein>
    <submittedName>
        <fullName evidence="7">DMT family transporter</fullName>
    </submittedName>
</protein>
<name>A0ABP9ZZ75_9GAMM</name>
<feature type="transmembrane region" description="Helical" evidence="5">
    <location>
        <begin position="44"/>
        <end position="61"/>
    </location>
</feature>
<feature type="transmembrane region" description="Helical" evidence="5">
    <location>
        <begin position="100"/>
        <end position="119"/>
    </location>
</feature>
<feature type="transmembrane region" description="Helical" evidence="5">
    <location>
        <begin position="266"/>
        <end position="285"/>
    </location>
</feature>
<keyword evidence="3 5" id="KW-1133">Transmembrane helix</keyword>
<feature type="transmembrane region" description="Helical" evidence="5">
    <location>
        <begin position="73"/>
        <end position="94"/>
    </location>
</feature>
<comment type="caution">
    <text evidence="7">The sequence shown here is derived from an EMBL/GenBank/DDBJ whole genome shotgun (WGS) entry which is preliminary data.</text>
</comment>
<feature type="domain" description="EamA" evidence="6">
    <location>
        <begin position="153"/>
        <end position="283"/>
    </location>
</feature>
<dbReference type="InterPro" id="IPR037185">
    <property type="entry name" value="EmrE-like"/>
</dbReference>
<dbReference type="InterPro" id="IPR050638">
    <property type="entry name" value="AA-Vitamin_Transporters"/>
</dbReference>
<evidence type="ECO:0000313" key="8">
    <source>
        <dbReference type="Proteomes" id="UP001481413"/>
    </source>
</evidence>
<evidence type="ECO:0000256" key="5">
    <source>
        <dbReference type="SAM" id="Phobius"/>
    </source>
</evidence>
<feature type="transmembrane region" description="Helical" evidence="5">
    <location>
        <begin position="150"/>
        <end position="171"/>
    </location>
</feature>
<evidence type="ECO:0000313" key="7">
    <source>
        <dbReference type="EMBL" id="GAA6145449.1"/>
    </source>
</evidence>
<dbReference type="PANTHER" id="PTHR32322:SF9">
    <property type="entry name" value="AMINO-ACID METABOLITE EFFLUX PUMP-RELATED"/>
    <property type="match status" value="1"/>
</dbReference>
<accession>A0ABP9ZZ75</accession>
<feature type="transmembrane region" description="Helical" evidence="5">
    <location>
        <begin position="12"/>
        <end position="32"/>
    </location>
</feature>
<dbReference type="Pfam" id="PF00892">
    <property type="entry name" value="EamA"/>
    <property type="match status" value="2"/>
</dbReference>